<evidence type="ECO:0000256" key="1">
    <source>
        <dbReference type="SAM" id="MobiDB-lite"/>
    </source>
</evidence>
<gene>
    <name evidence="2" type="ORF">PDIGIT_LOCUS8</name>
</gene>
<comment type="caution">
    <text evidence="2">The sequence shown here is derived from an EMBL/GenBank/DDBJ whole genome shotgun (WGS) entry which is preliminary data.</text>
</comment>
<keyword evidence="3" id="KW-1185">Reference proteome</keyword>
<sequence>MDFTGKWLSAVLDARGDSEPPPNPQIPADYLQKPSRQHPASKQIEPPSSLLPSPPTSFTRSKRSHTKLSEIEPLNYEPPPKRRRTPNSPSLVMSQALRSPSKRSSRVAARKAKDTNIGSAVKDLVDPNATPRPVHAKGKLAPGLPVPIVPVLDLDETQMPALTPSASEGELDILRYDIDRPASSITESISSRARSRSPTKRIVDLQVAEKTVALKTVKSPADVPENVRGVYKAIQSLARVPRSVIPLGIKDEIQKDAGGDLDDLDLFVTMKSNSITREQLTDEFKALREIRDSTAFCKTKYVHEPT</sequence>
<dbReference type="OrthoDB" id="3788583at2759"/>
<protein>
    <submittedName>
        <fullName evidence="2">Uncharacterized protein</fullName>
    </submittedName>
</protein>
<evidence type="ECO:0000313" key="2">
    <source>
        <dbReference type="EMBL" id="CAI6225569.1"/>
    </source>
</evidence>
<dbReference type="AlphaFoldDB" id="A0A9W4U044"/>
<dbReference type="EMBL" id="CAOQHR010000001">
    <property type="protein sequence ID" value="CAI6225569.1"/>
    <property type="molecule type" value="Genomic_DNA"/>
</dbReference>
<name>A0A9W4U044_9PLEO</name>
<accession>A0A9W4U044</accession>
<feature type="compositionally biased region" description="Basic residues" evidence="1">
    <location>
        <begin position="100"/>
        <end position="110"/>
    </location>
</feature>
<dbReference type="Proteomes" id="UP001152607">
    <property type="component" value="Unassembled WGS sequence"/>
</dbReference>
<organism evidence="2 3">
    <name type="scientific">Periconia digitata</name>
    <dbReference type="NCBI Taxonomy" id="1303443"/>
    <lineage>
        <taxon>Eukaryota</taxon>
        <taxon>Fungi</taxon>
        <taxon>Dikarya</taxon>
        <taxon>Ascomycota</taxon>
        <taxon>Pezizomycotina</taxon>
        <taxon>Dothideomycetes</taxon>
        <taxon>Pleosporomycetidae</taxon>
        <taxon>Pleosporales</taxon>
        <taxon>Massarineae</taxon>
        <taxon>Periconiaceae</taxon>
        <taxon>Periconia</taxon>
    </lineage>
</organism>
<evidence type="ECO:0000313" key="3">
    <source>
        <dbReference type="Proteomes" id="UP001152607"/>
    </source>
</evidence>
<reference evidence="2" key="1">
    <citation type="submission" date="2023-01" db="EMBL/GenBank/DDBJ databases">
        <authorList>
            <person name="Van Ghelder C."/>
            <person name="Rancurel C."/>
        </authorList>
    </citation>
    <scope>NUCLEOTIDE SEQUENCE</scope>
    <source>
        <strain evidence="2">CNCM I-4278</strain>
    </source>
</reference>
<proteinExistence type="predicted"/>
<feature type="compositionally biased region" description="Polar residues" evidence="1">
    <location>
        <begin position="86"/>
        <end position="98"/>
    </location>
</feature>
<feature type="region of interest" description="Disordered" evidence="1">
    <location>
        <begin position="1"/>
        <end position="138"/>
    </location>
</feature>